<evidence type="ECO:0000259" key="14">
    <source>
        <dbReference type="Pfam" id="PF07715"/>
    </source>
</evidence>
<dbReference type="Proteomes" id="UP000521017">
    <property type="component" value="Unassembled WGS sequence"/>
</dbReference>
<name>A0A7X0J3J9_9SPHI</name>
<proteinExistence type="inferred from homology"/>
<sequence length="1109" mass="120932">MYKNYTRQLRVPKWRAAKLGLIMRLTFVILLATFMQVSATGYAQKVTLSKSNAPLIIVLGDIKKQTGYNFIITERLLKTANPVTIHVNGLELEEILDRIFDLQSLSFQIESKTVIISKKVPSFWDVLADRWASIDVHGIVVDEHGLPLPGATITVKGTGKKAISDSRGEFHLKNVDEKAELVISYLGYESKELRVAKDMRTIKLTPIEGNLDDVVISGFGIKQIKKDLTGASSQISGKEISTIPVQSFDNALAGRAAGVQITSSSGLPGAAVTVNIRGISSITAGTQPLYIVDGVQVISGDNSRQFASSNALAGINPDDIESINILKDAAAASIYGAQAANGVVVITTKRGKSGKTQINFNSSVGISKVIKKAPILNTAEFIQLSKEAIVNRYGSLTAAPTSVQTLLTSFGDPATAPTYDWQDAVFRTGLAQNYALNATGGNEKTKFFVSGAYNKQIGQEIGQDFNRVTGRLNLDHKISEKFSFETSLNLSSFTQNGTTGGTAFSNPNRTAILTAPINAIYNPDGTYNTLLYGAYPNNVVQTAAYNIQRANTKAVVGNVVLNYQILPDLKFRSSFSENYSYIAENSYTDPRTPDGASVNGSASVANTTFTDFNTDQTLNYSHIFNQKHKLNVIGGFSYKQEVNEGNNASGTGFPSYQFKTLQSAAVKTDANSFYTAYKLAGYFARADYSFNEKYLASATVRYDGSSRFGSNKRYGTFPAGSLGWRISKEDFLSKVSWIDELKLRGSYGILGNSSIGNFASRSLYQGSGSYNGQPGISPTLGNDDLSWEQAATTDVGVDFSFFKGRLSGGVGAFRKKTTDLLLSRNLPITSGYSGINTNIGKLKNEGIEIELNTINLKSTDFEWSTTLNATFIRSKLLELNDGLQQLNSTYFVGKPLLSYFVVEYAGVNPADGNPMYYDANGNITYNPTAADRKIVGSQLPKGYGGITNTFRYKAFTLTAFIQYQYGSKINNVDAQFNRRMGSTIDRNQDISELRRWQNPGDITDTPRPYYNTGVPAAAQSGGITYLSPYGATSRFIEDGSYIRLKNINLSYRFPVSWLGTTIRSLQVYAQAYNLVTLTKFTGLDPEVQGSTSGIVPQYKNYTFGVQLGL</sequence>
<dbReference type="InterPro" id="IPR008969">
    <property type="entry name" value="CarboxyPept-like_regulatory"/>
</dbReference>
<reference evidence="15 16" key="1">
    <citation type="submission" date="2020-08" db="EMBL/GenBank/DDBJ databases">
        <title>Genomic Encyclopedia of Type Strains, Phase IV (KMG-V): Genome sequencing to study the core and pangenomes of soil and plant-associated prokaryotes.</title>
        <authorList>
            <person name="Whitman W."/>
        </authorList>
    </citation>
    <scope>NUCLEOTIDE SEQUENCE [LARGE SCALE GENOMIC DNA]</scope>
    <source>
        <strain evidence="15 16">M2T3</strain>
    </source>
</reference>
<evidence type="ECO:0000256" key="3">
    <source>
        <dbReference type="ARBA" id="ARBA00022452"/>
    </source>
</evidence>
<dbReference type="InterPro" id="IPR023996">
    <property type="entry name" value="TonB-dep_OMP_SusC/RagA"/>
</dbReference>
<dbReference type="InterPro" id="IPR011662">
    <property type="entry name" value="Secretin/TonB_short_N"/>
</dbReference>
<dbReference type="SUPFAM" id="SSF56935">
    <property type="entry name" value="Porins"/>
    <property type="match status" value="1"/>
</dbReference>
<dbReference type="NCBIfam" id="TIGR04056">
    <property type="entry name" value="OMP_RagA_SusC"/>
    <property type="match status" value="1"/>
</dbReference>
<evidence type="ECO:0000313" key="15">
    <source>
        <dbReference type="EMBL" id="MBB6499001.1"/>
    </source>
</evidence>
<evidence type="ECO:0000259" key="13">
    <source>
        <dbReference type="Pfam" id="PF07660"/>
    </source>
</evidence>
<evidence type="ECO:0000256" key="6">
    <source>
        <dbReference type="ARBA" id="ARBA00023004"/>
    </source>
</evidence>
<dbReference type="InterPro" id="IPR039426">
    <property type="entry name" value="TonB-dep_rcpt-like"/>
</dbReference>
<evidence type="ECO:0000256" key="11">
    <source>
        <dbReference type="RuleBase" id="RU003357"/>
    </source>
</evidence>
<keyword evidence="4" id="KW-0410">Iron transport</keyword>
<dbReference type="Pfam" id="PF00593">
    <property type="entry name" value="TonB_dep_Rec_b-barrel"/>
    <property type="match status" value="1"/>
</dbReference>
<keyword evidence="2 10" id="KW-0813">Transport</keyword>
<dbReference type="RefSeq" id="WP_184623648.1">
    <property type="nucleotide sequence ID" value="NZ_JACHCC010000003.1"/>
</dbReference>
<dbReference type="GO" id="GO:0006826">
    <property type="term" value="P:iron ion transport"/>
    <property type="evidence" value="ECO:0007669"/>
    <property type="project" value="UniProtKB-KW"/>
</dbReference>
<evidence type="ECO:0000256" key="9">
    <source>
        <dbReference type="ARBA" id="ARBA00023237"/>
    </source>
</evidence>
<dbReference type="Gene3D" id="2.60.40.1120">
    <property type="entry name" value="Carboxypeptidase-like, regulatory domain"/>
    <property type="match status" value="1"/>
</dbReference>
<dbReference type="Gene3D" id="2.40.170.20">
    <property type="entry name" value="TonB-dependent receptor, beta-barrel domain"/>
    <property type="match status" value="1"/>
</dbReference>
<dbReference type="InterPro" id="IPR000531">
    <property type="entry name" value="Beta-barrel_TonB"/>
</dbReference>
<gene>
    <name evidence="15" type="ORF">HDF25_001142</name>
</gene>
<dbReference type="Gene3D" id="2.170.130.10">
    <property type="entry name" value="TonB-dependent receptor, plug domain"/>
    <property type="match status" value="1"/>
</dbReference>
<dbReference type="Pfam" id="PF13715">
    <property type="entry name" value="CarbopepD_reg_2"/>
    <property type="match status" value="1"/>
</dbReference>
<protein>
    <submittedName>
        <fullName evidence="15">TonB-linked SusC/RagA family outer membrane protein</fullName>
    </submittedName>
</protein>
<dbReference type="GO" id="GO:0009279">
    <property type="term" value="C:cell outer membrane"/>
    <property type="evidence" value="ECO:0007669"/>
    <property type="project" value="UniProtKB-SubCell"/>
</dbReference>
<dbReference type="PROSITE" id="PS52016">
    <property type="entry name" value="TONB_DEPENDENT_REC_3"/>
    <property type="match status" value="1"/>
</dbReference>
<dbReference type="Pfam" id="PF07660">
    <property type="entry name" value="STN"/>
    <property type="match status" value="1"/>
</dbReference>
<evidence type="ECO:0000256" key="7">
    <source>
        <dbReference type="ARBA" id="ARBA00023077"/>
    </source>
</evidence>
<dbReference type="SUPFAM" id="SSF49464">
    <property type="entry name" value="Carboxypeptidase regulatory domain-like"/>
    <property type="match status" value="1"/>
</dbReference>
<dbReference type="EMBL" id="JACHCC010000003">
    <property type="protein sequence ID" value="MBB6499001.1"/>
    <property type="molecule type" value="Genomic_DNA"/>
</dbReference>
<keyword evidence="5 10" id="KW-0812">Transmembrane</keyword>
<organism evidence="15 16">
    <name type="scientific">Pedobacter cryoconitis</name>
    <dbReference type="NCBI Taxonomy" id="188932"/>
    <lineage>
        <taxon>Bacteria</taxon>
        <taxon>Pseudomonadati</taxon>
        <taxon>Bacteroidota</taxon>
        <taxon>Sphingobacteriia</taxon>
        <taxon>Sphingobacteriales</taxon>
        <taxon>Sphingobacteriaceae</taxon>
        <taxon>Pedobacter</taxon>
    </lineage>
</organism>
<evidence type="ECO:0000256" key="2">
    <source>
        <dbReference type="ARBA" id="ARBA00022448"/>
    </source>
</evidence>
<dbReference type="InterPro" id="IPR037066">
    <property type="entry name" value="Plug_dom_sf"/>
</dbReference>
<evidence type="ECO:0000256" key="10">
    <source>
        <dbReference type="PROSITE-ProRule" id="PRU01360"/>
    </source>
</evidence>
<keyword evidence="8 10" id="KW-0472">Membrane</keyword>
<evidence type="ECO:0000256" key="4">
    <source>
        <dbReference type="ARBA" id="ARBA00022496"/>
    </source>
</evidence>
<evidence type="ECO:0000256" key="1">
    <source>
        <dbReference type="ARBA" id="ARBA00004571"/>
    </source>
</evidence>
<comment type="caution">
    <text evidence="15">The sequence shown here is derived from an EMBL/GenBank/DDBJ whole genome shotgun (WGS) entry which is preliminary data.</text>
</comment>
<dbReference type="InterPro" id="IPR036942">
    <property type="entry name" value="Beta-barrel_TonB_sf"/>
</dbReference>
<keyword evidence="3 10" id="KW-1134">Transmembrane beta strand</keyword>
<feature type="domain" description="TonB-dependent receptor plug" evidence="14">
    <location>
        <begin position="225"/>
        <end position="343"/>
    </location>
</feature>
<accession>A0A7X0J3J9</accession>
<dbReference type="NCBIfam" id="TIGR04057">
    <property type="entry name" value="SusC_RagA_signa"/>
    <property type="match status" value="1"/>
</dbReference>
<keyword evidence="9 10" id="KW-0998">Cell outer membrane</keyword>
<dbReference type="InterPro" id="IPR012910">
    <property type="entry name" value="Plug_dom"/>
</dbReference>
<dbReference type="AlphaFoldDB" id="A0A7X0J3J9"/>
<evidence type="ECO:0000259" key="12">
    <source>
        <dbReference type="Pfam" id="PF00593"/>
    </source>
</evidence>
<dbReference type="Pfam" id="PF07715">
    <property type="entry name" value="Plug"/>
    <property type="match status" value="1"/>
</dbReference>
<evidence type="ECO:0000256" key="5">
    <source>
        <dbReference type="ARBA" id="ARBA00022692"/>
    </source>
</evidence>
<dbReference type="InterPro" id="IPR023997">
    <property type="entry name" value="TonB-dep_OMP_SusC/RagA_CS"/>
</dbReference>
<keyword evidence="7 11" id="KW-0798">TonB box</keyword>
<evidence type="ECO:0000313" key="16">
    <source>
        <dbReference type="Proteomes" id="UP000521017"/>
    </source>
</evidence>
<evidence type="ECO:0000256" key="8">
    <source>
        <dbReference type="ARBA" id="ARBA00023136"/>
    </source>
</evidence>
<comment type="subcellular location">
    <subcellularLocation>
        <location evidence="1 10">Cell outer membrane</location>
        <topology evidence="1 10">Multi-pass membrane protein</topology>
    </subcellularLocation>
</comment>
<feature type="domain" description="TonB-dependent receptor-like beta-barrel" evidence="12">
    <location>
        <begin position="527"/>
        <end position="1074"/>
    </location>
</feature>
<keyword evidence="6" id="KW-0408">Iron</keyword>
<feature type="domain" description="Secretin/TonB short N-terminal" evidence="13">
    <location>
        <begin position="68"/>
        <end position="119"/>
    </location>
</feature>
<keyword evidence="4" id="KW-0406">Ion transport</keyword>
<comment type="similarity">
    <text evidence="10 11">Belongs to the TonB-dependent receptor family.</text>
</comment>